<sequence length="78" mass="9023">MECLEFWQLLLLLCNNLKDSDIPHCTKMRELVLQAWRDYFAALKANLKKATGEISFTSDLWSADNLDSYLAMTAHWIG</sequence>
<keyword evidence="2" id="KW-1185">Reference proteome</keyword>
<dbReference type="Proteomes" id="UP000053989">
    <property type="component" value="Unassembled WGS sequence"/>
</dbReference>
<dbReference type="OrthoDB" id="1607513at2759"/>
<organism evidence="1 2">
    <name type="scientific">Scleroderma citrinum Foug A</name>
    <dbReference type="NCBI Taxonomy" id="1036808"/>
    <lineage>
        <taxon>Eukaryota</taxon>
        <taxon>Fungi</taxon>
        <taxon>Dikarya</taxon>
        <taxon>Basidiomycota</taxon>
        <taxon>Agaricomycotina</taxon>
        <taxon>Agaricomycetes</taxon>
        <taxon>Agaricomycetidae</taxon>
        <taxon>Boletales</taxon>
        <taxon>Sclerodermatineae</taxon>
        <taxon>Sclerodermataceae</taxon>
        <taxon>Scleroderma</taxon>
    </lineage>
</organism>
<dbReference type="InParanoid" id="A0A0C3DYP3"/>
<accession>A0A0C3DYP3</accession>
<dbReference type="HOGENOM" id="CLU_155624_2_1_1"/>
<evidence type="ECO:0000313" key="1">
    <source>
        <dbReference type="EMBL" id="KIM61339.1"/>
    </source>
</evidence>
<dbReference type="STRING" id="1036808.A0A0C3DYP3"/>
<dbReference type="AlphaFoldDB" id="A0A0C3DYP3"/>
<name>A0A0C3DYP3_9AGAM</name>
<reference evidence="2" key="2">
    <citation type="submission" date="2015-01" db="EMBL/GenBank/DDBJ databases">
        <title>Evolutionary Origins and Diversification of the Mycorrhizal Mutualists.</title>
        <authorList>
            <consortium name="DOE Joint Genome Institute"/>
            <consortium name="Mycorrhizal Genomics Consortium"/>
            <person name="Kohler A."/>
            <person name="Kuo A."/>
            <person name="Nagy L.G."/>
            <person name="Floudas D."/>
            <person name="Copeland A."/>
            <person name="Barry K.W."/>
            <person name="Cichocki N."/>
            <person name="Veneault-Fourrey C."/>
            <person name="LaButti K."/>
            <person name="Lindquist E.A."/>
            <person name="Lipzen A."/>
            <person name="Lundell T."/>
            <person name="Morin E."/>
            <person name="Murat C."/>
            <person name="Riley R."/>
            <person name="Ohm R."/>
            <person name="Sun H."/>
            <person name="Tunlid A."/>
            <person name="Henrissat B."/>
            <person name="Grigoriev I.V."/>
            <person name="Hibbett D.S."/>
            <person name="Martin F."/>
        </authorList>
    </citation>
    <scope>NUCLEOTIDE SEQUENCE [LARGE SCALE GENOMIC DNA]</scope>
    <source>
        <strain evidence="2">Foug A</strain>
    </source>
</reference>
<gene>
    <name evidence="1" type="ORF">SCLCIDRAFT_122302</name>
</gene>
<reference evidence="1 2" key="1">
    <citation type="submission" date="2014-04" db="EMBL/GenBank/DDBJ databases">
        <authorList>
            <consortium name="DOE Joint Genome Institute"/>
            <person name="Kuo A."/>
            <person name="Kohler A."/>
            <person name="Nagy L.G."/>
            <person name="Floudas D."/>
            <person name="Copeland A."/>
            <person name="Barry K.W."/>
            <person name="Cichocki N."/>
            <person name="Veneault-Fourrey C."/>
            <person name="LaButti K."/>
            <person name="Lindquist E.A."/>
            <person name="Lipzen A."/>
            <person name="Lundell T."/>
            <person name="Morin E."/>
            <person name="Murat C."/>
            <person name="Sun H."/>
            <person name="Tunlid A."/>
            <person name="Henrissat B."/>
            <person name="Grigoriev I.V."/>
            <person name="Hibbett D.S."/>
            <person name="Martin F."/>
            <person name="Nordberg H.P."/>
            <person name="Cantor M.N."/>
            <person name="Hua S.X."/>
        </authorList>
    </citation>
    <scope>NUCLEOTIDE SEQUENCE [LARGE SCALE GENOMIC DNA]</scope>
    <source>
        <strain evidence="1 2">Foug A</strain>
    </source>
</reference>
<dbReference type="EMBL" id="KN822053">
    <property type="protein sequence ID" value="KIM61339.1"/>
    <property type="molecule type" value="Genomic_DNA"/>
</dbReference>
<protein>
    <submittedName>
        <fullName evidence="1">Uncharacterized protein</fullName>
    </submittedName>
</protein>
<evidence type="ECO:0000313" key="2">
    <source>
        <dbReference type="Proteomes" id="UP000053989"/>
    </source>
</evidence>
<proteinExistence type="predicted"/>